<reference evidence="2 3" key="1">
    <citation type="journal article" date="2019" name="Sci. Rep.">
        <title>A high-quality genome of Eragrostis curvula grass provides insights into Poaceae evolution and supports new strategies to enhance forage quality.</title>
        <authorList>
            <person name="Carballo J."/>
            <person name="Santos B.A.C.M."/>
            <person name="Zappacosta D."/>
            <person name="Garbus I."/>
            <person name="Selva J.P."/>
            <person name="Gallo C.A."/>
            <person name="Diaz A."/>
            <person name="Albertini E."/>
            <person name="Caccamo M."/>
            <person name="Echenique V."/>
        </authorList>
    </citation>
    <scope>NUCLEOTIDE SEQUENCE [LARGE SCALE GENOMIC DNA]</scope>
    <source>
        <strain evidence="3">cv. Victoria</strain>
        <tissue evidence="2">Leaf</tissue>
    </source>
</reference>
<proteinExistence type="predicted"/>
<evidence type="ECO:0000313" key="3">
    <source>
        <dbReference type="Proteomes" id="UP000324897"/>
    </source>
</evidence>
<dbReference type="OrthoDB" id="718529at2759"/>
<sequence>MMRNTCGSLMCMMAIFLFASTVQCRVHRLGLGTARNLQAHGLKNTNNTATALDESKLYLIFCEESECQDPTRGCYCCWNQQPEPLCYDDMDTCRTVCPCICVLMNTKSEAGRQHLLELGTSRSNANNLMNTSDTAIALEESKVTLSNDFIVTVVPNPSRPSPLVSVQNQDDECIMRRRGVASGDTSWG</sequence>
<evidence type="ECO:0008006" key="4">
    <source>
        <dbReference type="Google" id="ProtNLM"/>
    </source>
</evidence>
<accession>A0A5J9U6V7</accession>
<name>A0A5J9U6V7_9POAL</name>
<evidence type="ECO:0000313" key="2">
    <source>
        <dbReference type="EMBL" id="TVU19304.1"/>
    </source>
</evidence>
<dbReference type="Gramene" id="TVU19304">
    <property type="protein sequence ID" value="TVU19304"/>
    <property type="gene ID" value="EJB05_35445"/>
</dbReference>
<protein>
    <recommendedName>
        <fullName evidence="4">Embryo surrounding factor 1 brassicaceae domain-containing protein</fullName>
    </recommendedName>
</protein>
<dbReference type="EMBL" id="RWGY01000029">
    <property type="protein sequence ID" value="TVU19304.1"/>
    <property type="molecule type" value="Genomic_DNA"/>
</dbReference>
<dbReference type="Proteomes" id="UP000324897">
    <property type="component" value="Chromosome 7"/>
</dbReference>
<keyword evidence="1" id="KW-0732">Signal</keyword>
<keyword evidence="3" id="KW-1185">Reference proteome</keyword>
<organism evidence="2 3">
    <name type="scientific">Eragrostis curvula</name>
    <name type="common">weeping love grass</name>
    <dbReference type="NCBI Taxonomy" id="38414"/>
    <lineage>
        <taxon>Eukaryota</taxon>
        <taxon>Viridiplantae</taxon>
        <taxon>Streptophyta</taxon>
        <taxon>Embryophyta</taxon>
        <taxon>Tracheophyta</taxon>
        <taxon>Spermatophyta</taxon>
        <taxon>Magnoliopsida</taxon>
        <taxon>Liliopsida</taxon>
        <taxon>Poales</taxon>
        <taxon>Poaceae</taxon>
        <taxon>PACMAD clade</taxon>
        <taxon>Chloridoideae</taxon>
        <taxon>Eragrostideae</taxon>
        <taxon>Eragrostidinae</taxon>
        <taxon>Eragrostis</taxon>
    </lineage>
</organism>
<evidence type="ECO:0000256" key="1">
    <source>
        <dbReference type="SAM" id="SignalP"/>
    </source>
</evidence>
<gene>
    <name evidence="2" type="ORF">EJB05_35445</name>
</gene>
<comment type="caution">
    <text evidence="2">The sequence shown here is derived from an EMBL/GenBank/DDBJ whole genome shotgun (WGS) entry which is preliminary data.</text>
</comment>
<feature type="chain" id="PRO_5023885138" description="Embryo surrounding factor 1 brassicaceae domain-containing protein" evidence="1">
    <location>
        <begin position="25"/>
        <end position="188"/>
    </location>
</feature>
<feature type="signal peptide" evidence="1">
    <location>
        <begin position="1"/>
        <end position="24"/>
    </location>
</feature>
<dbReference type="AlphaFoldDB" id="A0A5J9U6V7"/>